<dbReference type="InterPro" id="IPR002147">
    <property type="entry name" value="5HT1B_rcpt"/>
</dbReference>
<dbReference type="GO" id="GO:0071880">
    <property type="term" value="P:adenylate cyclase-activating adrenergic receptor signaling pathway"/>
    <property type="evidence" value="ECO:0007669"/>
    <property type="project" value="TreeGrafter"/>
</dbReference>
<comment type="subunit">
    <text evidence="16">Homodimer. Heterodimer with HTR1D.</text>
</comment>
<accession>A0A6G1QL72</accession>
<evidence type="ECO:0000256" key="18">
    <source>
        <dbReference type="RuleBase" id="RU000688"/>
    </source>
</evidence>
<dbReference type="PROSITE" id="PS00237">
    <property type="entry name" value="G_PROTEIN_RECEP_F1_1"/>
    <property type="match status" value="1"/>
</dbReference>
<keyword evidence="13" id="KW-0325">Glycoprotein</keyword>
<evidence type="ECO:0000256" key="12">
    <source>
        <dbReference type="ARBA" id="ARBA00023170"/>
    </source>
</evidence>
<feature type="transmembrane region" description="Helical" evidence="19">
    <location>
        <begin position="118"/>
        <end position="139"/>
    </location>
</feature>
<feature type="transmembrane region" description="Helical" evidence="19">
    <location>
        <begin position="345"/>
        <end position="364"/>
    </location>
</feature>
<feature type="transmembrane region" description="Helical" evidence="19">
    <location>
        <begin position="160"/>
        <end position="181"/>
    </location>
</feature>
<keyword evidence="5" id="KW-0085">Behavior</keyword>
<reference evidence="21 22" key="1">
    <citation type="submission" date="2019-02" db="EMBL/GenBank/DDBJ databases">
        <title>Opniocepnalus argus genome.</title>
        <authorList>
            <person name="Zhou C."/>
            <person name="Xiao S."/>
        </authorList>
    </citation>
    <scope>NUCLEOTIDE SEQUENCE [LARGE SCALE GENOMIC DNA]</scope>
    <source>
        <strain evidence="21">OARG1902GOOAL</strain>
        <tissue evidence="21">Muscle</tissue>
    </source>
</reference>
<sequence>MESASQLKPTPVIYGELLNISTNYSNASFTSKAEVRDSNLAFQVGLAVTLALITFATTLSNAFVIATIYQSRKLHTPANFLIASLAVTDLLVSILVMPISALYTVSHTWTLGQVVCDIWLSSDITCCTASILHLCVIALDRYWAITDAVEYAKKRTPARAAGMIATAWVIAISISLPPFFWRQVKAEEVTSCNVNTDHIFYTIYSTFGAFYIPTLLLIALYGRIYVEARKRILKQSHNKPGKRLTSAHLITNSPGSVASTTSLNYGTNDTSSCDTTSSVNVSQVKVTVSDALLEKKRISAARERKATKTLGIILGAYIVCWLPFFIYTLLVPVCESCFHLELFDIFTWLGYLNSLINPIIYTMSNEDFKQAFHKLIRFRCCRA</sequence>
<dbReference type="GO" id="GO:0050795">
    <property type="term" value="P:regulation of behavior"/>
    <property type="evidence" value="ECO:0007669"/>
    <property type="project" value="InterPro"/>
</dbReference>
<dbReference type="GO" id="GO:0045202">
    <property type="term" value="C:synapse"/>
    <property type="evidence" value="ECO:0007669"/>
    <property type="project" value="GOC"/>
</dbReference>
<keyword evidence="8 18" id="KW-0297">G-protein coupled receptor</keyword>
<keyword evidence="15" id="KW-0449">Lipoprotein</keyword>
<evidence type="ECO:0000256" key="19">
    <source>
        <dbReference type="SAM" id="Phobius"/>
    </source>
</evidence>
<keyword evidence="7 19" id="KW-1133">Transmembrane helix</keyword>
<keyword evidence="22" id="KW-1185">Reference proteome</keyword>
<dbReference type="Proteomes" id="UP000503349">
    <property type="component" value="Chromosome 18"/>
</dbReference>
<dbReference type="PANTHER" id="PTHR24248:SF201">
    <property type="entry name" value="5-HYDROXYTRYPTAMINE RECEPTOR 1B"/>
    <property type="match status" value="1"/>
</dbReference>
<dbReference type="OrthoDB" id="5956310at2759"/>
<dbReference type="GO" id="GO:0043410">
    <property type="term" value="P:positive regulation of MAPK cascade"/>
    <property type="evidence" value="ECO:0007669"/>
    <property type="project" value="TreeGrafter"/>
</dbReference>
<dbReference type="AlphaFoldDB" id="A0A6G1QL72"/>
<keyword evidence="3" id="KW-1003">Cell membrane</keyword>
<dbReference type="InterPro" id="IPR000276">
    <property type="entry name" value="GPCR_Rhodpsn"/>
</dbReference>
<evidence type="ECO:0000313" key="22">
    <source>
        <dbReference type="Proteomes" id="UP000503349"/>
    </source>
</evidence>
<keyword evidence="4" id="KW-0597">Phosphoprotein</keyword>
<evidence type="ECO:0000256" key="11">
    <source>
        <dbReference type="ARBA" id="ARBA00023157"/>
    </source>
</evidence>
<organism evidence="21 22">
    <name type="scientific">Channa argus</name>
    <name type="common">Northern snakehead</name>
    <name type="synonym">Ophicephalus argus</name>
    <dbReference type="NCBI Taxonomy" id="215402"/>
    <lineage>
        <taxon>Eukaryota</taxon>
        <taxon>Metazoa</taxon>
        <taxon>Chordata</taxon>
        <taxon>Craniata</taxon>
        <taxon>Vertebrata</taxon>
        <taxon>Euteleostomi</taxon>
        <taxon>Actinopterygii</taxon>
        <taxon>Neopterygii</taxon>
        <taxon>Teleostei</taxon>
        <taxon>Neoteleostei</taxon>
        <taxon>Acanthomorphata</taxon>
        <taxon>Anabantaria</taxon>
        <taxon>Anabantiformes</taxon>
        <taxon>Channoidei</taxon>
        <taxon>Channidae</taxon>
        <taxon>Channa</taxon>
    </lineage>
</organism>
<evidence type="ECO:0000256" key="8">
    <source>
        <dbReference type="ARBA" id="ARBA00023040"/>
    </source>
</evidence>
<keyword evidence="12 18" id="KW-0675">Receptor</keyword>
<keyword evidence="9 19" id="KW-0472">Membrane</keyword>
<dbReference type="PROSITE" id="PS50262">
    <property type="entry name" value="G_PROTEIN_RECEP_F1_2"/>
    <property type="match status" value="1"/>
</dbReference>
<evidence type="ECO:0000256" key="1">
    <source>
        <dbReference type="ARBA" id="ARBA00004651"/>
    </source>
</evidence>
<evidence type="ECO:0000256" key="2">
    <source>
        <dbReference type="ARBA" id="ARBA00017606"/>
    </source>
</evidence>
<gene>
    <name evidence="21" type="ORF">EXN66_Car018905</name>
</gene>
<evidence type="ECO:0000256" key="4">
    <source>
        <dbReference type="ARBA" id="ARBA00022553"/>
    </source>
</evidence>
<evidence type="ECO:0000256" key="13">
    <source>
        <dbReference type="ARBA" id="ARBA00023180"/>
    </source>
</evidence>
<dbReference type="PRINTS" id="PR00237">
    <property type="entry name" value="GPCRRHODOPSN"/>
</dbReference>
<dbReference type="PANTHER" id="PTHR24248">
    <property type="entry name" value="ADRENERGIC RECEPTOR-RELATED G-PROTEIN COUPLED RECEPTOR"/>
    <property type="match status" value="1"/>
</dbReference>
<keyword evidence="14 18" id="KW-0807">Transducer</keyword>
<dbReference type="GO" id="GO:0005886">
    <property type="term" value="C:plasma membrane"/>
    <property type="evidence" value="ECO:0007669"/>
    <property type="project" value="UniProtKB-SubCell"/>
</dbReference>
<feature type="transmembrane region" description="Helical" evidence="19">
    <location>
        <begin position="80"/>
        <end position="106"/>
    </location>
</feature>
<evidence type="ECO:0000259" key="20">
    <source>
        <dbReference type="PROSITE" id="PS50262"/>
    </source>
</evidence>
<dbReference type="PRINTS" id="PR01101">
    <property type="entry name" value="5HTRECEPTOR"/>
</dbReference>
<evidence type="ECO:0000256" key="7">
    <source>
        <dbReference type="ARBA" id="ARBA00022989"/>
    </source>
</evidence>
<comment type="similarity">
    <text evidence="18">Belongs to the G-protein coupled receptor 1 family.</text>
</comment>
<evidence type="ECO:0000313" key="21">
    <source>
        <dbReference type="EMBL" id="KAF3703217.1"/>
    </source>
</evidence>
<proteinExistence type="inferred from homology"/>
<dbReference type="GO" id="GO:0004993">
    <property type="term" value="F:G protein-coupled serotonin receptor activity"/>
    <property type="evidence" value="ECO:0007669"/>
    <property type="project" value="InterPro"/>
</dbReference>
<reference evidence="22" key="2">
    <citation type="submission" date="2019-02" db="EMBL/GenBank/DDBJ databases">
        <title>Opniocepnalus argus Var Kimnra genome.</title>
        <authorList>
            <person name="Zhou C."/>
            <person name="Xiao S."/>
        </authorList>
    </citation>
    <scope>NUCLEOTIDE SEQUENCE [LARGE SCALE GENOMIC DNA]</scope>
</reference>
<dbReference type="GO" id="GO:0007268">
    <property type="term" value="P:chemical synaptic transmission"/>
    <property type="evidence" value="ECO:0007669"/>
    <property type="project" value="InterPro"/>
</dbReference>
<dbReference type="InterPro" id="IPR017452">
    <property type="entry name" value="GPCR_Rhodpsn_7TM"/>
</dbReference>
<protein>
    <recommendedName>
        <fullName evidence="2">5-hydroxytryptamine receptor 1B</fullName>
    </recommendedName>
    <alternativeName>
        <fullName evidence="17">Serotonin receptor 1B</fullName>
    </alternativeName>
</protein>
<evidence type="ECO:0000256" key="17">
    <source>
        <dbReference type="ARBA" id="ARBA00032311"/>
    </source>
</evidence>
<feature type="transmembrane region" description="Helical" evidence="19">
    <location>
        <begin position="201"/>
        <end position="226"/>
    </location>
</feature>
<dbReference type="GO" id="GO:0046849">
    <property type="term" value="P:bone remodeling"/>
    <property type="evidence" value="ECO:0007669"/>
    <property type="project" value="InterPro"/>
</dbReference>
<evidence type="ECO:0000256" key="5">
    <source>
        <dbReference type="ARBA" id="ARBA00022610"/>
    </source>
</evidence>
<keyword evidence="10" id="KW-0564">Palmitate</keyword>
<evidence type="ECO:0000256" key="3">
    <source>
        <dbReference type="ARBA" id="ARBA00022475"/>
    </source>
</evidence>
<evidence type="ECO:0000256" key="16">
    <source>
        <dbReference type="ARBA" id="ARBA00025985"/>
    </source>
</evidence>
<dbReference type="SUPFAM" id="SSF81321">
    <property type="entry name" value="Family A G protein-coupled receptor-like"/>
    <property type="match status" value="1"/>
</dbReference>
<evidence type="ECO:0000256" key="14">
    <source>
        <dbReference type="ARBA" id="ARBA00023224"/>
    </source>
</evidence>
<evidence type="ECO:0000256" key="15">
    <source>
        <dbReference type="ARBA" id="ARBA00023288"/>
    </source>
</evidence>
<comment type="subcellular location">
    <subcellularLocation>
        <location evidence="1">Cell membrane</location>
        <topology evidence="1">Multi-pass membrane protein</topology>
    </subcellularLocation>
</comment>
<dbReference type="GO" id="GO:0042310">
    <property type="term" value="P:vasoconstriction"/>
    <property type="evidence" value="ECO:0007669"/>
    <property type="project" value="InterPro"/>
</dbReference>
<feature type="transmembrane region" description="Helical" evidence="19">
    <location>
        <begin position="310"/>
        <end position="333"/>
    </location>
</feature>
<evidence type="ECO:0000256" key="6">
    <source>
        <dbReference type="ARBA" id="ARBA00022692"/>
    </source>
</evidence>
<feature type="domain" description="G-protein coupled receptors family 1 profile" evidence="20">
    <location>
        <begin position="60"/>
        <end position="361"/>
    </location>
</feature>
<dbReference type="Pfam" id="PF00001">
    <property type="entry name" value="7tm_1"/>
    <property type="match status" value="1"/>
</dbReference>
<keyword evidence="11" id="KW-1015">Disulfide bond</keyword>
<evidence type="ECO:0000256" key="9">
    <source>
        <dbReference type="ARBA" id="ARBA00023136"/>
    </source>
</evidence>
<dbReference type="Gene3D" id="1.20.1070.10">
    <property type="entry name" value="Rhodopsin 7-helix transmembrane proteins"/>
    <property type="match status" value="1"/>
</dbReference>
<dbReference type="CDD" id="cd15333">
    <property type="entry name" value="7tmA_5-HT1B_1D"/>
    <property type="match status" value="1"/>
</dbReference>
<evidence type="ECO:0000256" key="10">
    <source>
        <dbReference type="ARBA" id="ARBA00023139"/>
    </source>
</evidence>
<keyword evidence="6 18" id="KW-0812">Transmembrane</keyword>
<dbReference type="EMBL" id="CM015729">
    <property type="protein sequence ID" value="KAF3703217.1"/>
    <property type="molecule type" value="Genomic_DNA"/>
</dbReference>
<name>A0A6G1QL72_CHAAH</name>
<dbReference type="PRINTS" id="PR00513">
    <property type="entry name" value="5HT1BRECEPTR"/>
</dbReference>
<dbReference type="SMART" id="SM01381">
    <property type="entry name" value="7TM_GPCR_Srsx"/>
    <property type="match status" value="1"/>
</dbReference>
<feature type="transmembrane region" description="Helical" evidence="19">
    <location>
        <begin position="40"/>
        <end position="68"/>
    </location>
</feature>
<dbReference type="InterPro" id="IPR002231">
    <property type="entry name" value="5HT_rcpt"/>
</dbReference>